<evidence type="ECO:0000256" key="1">
    <source>
        <dbReference type="ARBA" id="ARBA00013201"/>
    </source>
</evidence>
<keyword evidence="2" id="KW-0378">Hydrolase</keyword>
<dbReference type="Proteomes" id="UP001385951">
    <property type="component" value="Unassembled WGS sequence"/>
</dbReference>
<keyword evidence="4" id="KW-0443">Lipid metabolism</keyword>
<evidence type="ECO:0000256" key="2">
    <source>
        <dbReference type="ARBA" id="ARBA00022801"/>
    </source>
</evidence>
<feature type="region of interest" description="Disordered" evidence="5">
    <location>
        <begin position="396"/>
        <end position="419"/>
    </location>
</feature>
<evidence type="ECO:0000256" key="3">
    <source>
        <dbReference type="ARBA" id="ARBA00022963"/>
    </source>
</evidence>
<sequence>MSKVPIEKQSFGHFTHKSMPDADTGLTIDTVLFTLFYPAESEDTNQRVVWFPRLRQTIDGFLKMANRTPNWMYRTVVYPAAAAAIYGTTFPAIENAPLKEAPPYTKWPLMLFSHGVGCSRLMYSAFCGEMASRGYVVAAIEHRDGTGPSSRITNASGQQKILDWLDWKDLHWPGEVQPKDDTTLRHVQLDLRLAEVEAVLNALKGITSGHPVSQTQLTEAQTTFDWARWTGVNIKYPIMAGHSFGGTLGMAAAVDKRFRFSRVMVFDPAVQRLQPFRGRINVPFLCVNSEEFSMGSEFNILREMIPNIKAPNVFFMPGTTHPSFSDVFLILPDYINSLTGLRLDADRVIHIVVHLVDHFLDDRIHEVGHNPDFHVKTVTGPNFDSMKRFVTILPPSGEKHYEENKENDPPRTGSGISGVSGVSGMSGVSGVSGSSHGSRYKHKIQKIGVHMKSGSKKKHSELGEIGSVILYAL</sequence>
<feature type="compositionally biased region" description="Basic and acidic residues" evidence="5">
    <location>
        <begin position="397"/>
        <end position="409"/>
    </location>
</feature>
<organism evidence="6 7">
    <name type="scientific">Cerrena zonata</name>
    <dbReference type="NCBI Taxonomy" id="2478898"/>
    <lineage>
        <taxon>Eukaryota</taxon>
        <taxon>Fungi</taxon>
        <taxon>Dikarya</taxon>
        <taxon>Basidiomycota</taxon>
        <taxon>Agaricomycotina</taxon>
        <taxon>Agaricomycetes</taxon>
        <taxon>Polyporales</taxon>
        <taxon>Cerrenaceae</taxon>
        <taxon>Cerrena</taxon>
    </lineage>
</organism>
<evidence type="ECO:0000256" key="5">
    <source>
        <dbReference type="SAM" id="MobiDB-lite"/>
    </source>
</evidence>
<dbReference type="AlphaFoldDB" id="A0AAW0FQY3"/>
<dbReference type="PANTHER" id="PTHR10272:SF0">
    <property type="entry name" value="PLATELET-ACTIVATING FACTOR ACETYLHYDROLASE"/>
    <property type="match status" value="1"/>
</dbReference>
<accession>A0AAW0FQY3</accession>
<keyword evidence="7" id="KW-1185">Reference proteome</keyword>
<comment type="caution">
    <text evidence="6">The sequence shown here is derived from an EMBL/GenBank/DDBJ whole genome shotgun (WGS) entry which is preliminary data.</text>
</comment>
<dbReference type="GO" id="GO:0003847">
    <property type="term" value="F:1-alkyl-2-acetylglycerophosphocholine esterase activity"/>
    <property type="evidence" value="ECO:0007669"/>
    <property type="project" value="UniProtKB-EC"/>
</dbReference>
<dbReference type="EC" id="3.1.1.47" evidence="1"/>
<dbReference type="Pfam" id="PF03403">
    <property type="entry name" value="PAF-AH_p_II"/>
    <property type="match status" value="1"/>
</dbReference>
<dbReference type="GO" id="GO:0016042">
    <property type="term" value="P:lipid catabolic process"/>
    <property type="evidence" value="ECO:0007669"/>
    <property type="project" value="UniProtKB-KW"/>
</dbReference>
<protein>
    <recommendedName>
        <fullName evidence="1">1-alkyl-2-acetylglycerophosphocholine esterase</fullName>
        <ecNumber evidence="1">3.1.1.47</ecNumber>
    </recommendedName>
</protein>
<evidence type="ECO:0000313" key="6">
    <source>
        <dbReference type="EMBL" id="KAK7683715.1"/>
    </source>
</evidence>
<proteinExistence type="predicted"/>
<name>A0AAW0FQY3_9APHY</name>
<dbReference type="Gene3D" id="3.40.50.1820">
    <property type="entry name" value="alpha/beta hydrolase"/>
    <property type="match status" value="1"/>
</dbReference>
<dbReference type="PANTHER" id="PTHR10272">
    <property type="entry name" value="PLATELET-ACTIVATING FACTOR ACETYLHYDROLASE"/>
    <property type="match status" value="1"/>
</dbReference>
<gene>
    <name evidence="6" type="ORF">QCA50_013091</name>
</gene>
<dbReference type="EMBL" id="JASBNA010000029">
    <property type="protein sequence ID" value="KAK7683715.1"/>
    <property type="molecule type" value="Genomic_DNA"/>
</dbReference>
<evidence type="ECO:0000313" key="7">
    <source>
        <dbReference type="Proteomes" id="UP001385951"/>
    </source>
</evidence>
<dbReference type="SUPFAM" id="SSF53474">
    <property type="entry name" value="alpha/beta-Hydrolases"/>
    <property type="match status" value="1"/>
</dbReference>
<keyword evidence="3" id="KW-0442">Lipid degradation</keyword>
<reference evidence="6 7" key="1">
    <citation type="submission" date="2022-09" db="EMBL/GenBank/DDBJ databases">
        <authorList>
            <person name="Palmer J.M."/>
        </authorList>
    </citation>
    <scope>NUCLEOTIDE SEQUENCE [LARGE SCALE GENOMIC DNA]</scope>
    <source>
        <strain evidence="6 7">DSM 7382</strain>
    </source>
</reference>
<evidence type="ECO:0000256" key="4">
    <source>
        <dbReference type="ARBA" id="ARBA00023098"/>
    </source>
</evidence>
<dbReference type="InterPro" id="IPR029058">
    <property type="entry name" value="AB_hydrolase_fold"/>
</dbReference>